<protein>
    <submittedName>
        <fullName evidence="1">Uncharacterized protein</fullName>
    </submittedName>
</protein>
<gene>
    <name evidence="1" type="ORF">IPP15_05350</name>
</gene>
<sequence>MSRHNIILKGTTHLLLGVILYMHVCSAWCAVFSGSCSEMNGQSHKSSYSHKTKSNGKAGDCQDYHLCFFNAAGQFSSGKNVEILNVFPTLAVEIPTLLFTIENVAGRNPVAFNNYHPPPPIADIRIFIQSFQI</sequence>
<name>A0A9D7ST75_9BACT</name>
<proteinExistence type="predicted"/>
<dbReference type="AlphaFoldDB" id="A0A9D7ST75"/>
<reference evidence="1 2" key="1">
    <citation type="submission" date="2020-10" db="EMBL/GenBank/DDBJ databases">
        <title>Connecting structure to function with the recovery of over 1000 high-quality activated sludge metagenome-assembled genomes encoding full-length rRNA genes using long-read sequencing.</title>
        <authorList>
            <person name="Singleton C.M."/>
            <person name="Petriglieri F."/>
            <person name="Kristensen J.M."/>
            <person name="Kirkegaard R.H."/>
            <person name="Michaelsen T.Y."/>
            <person name="Andersen M.H."/>
            <person name="Karst S.M."/>
            <person name="Dueholm M.S."/>
            <person name="Nielsen P.H."/>
            <person name="Albertsen M."/>
        </authorList>
    </citation>
    <scope>NUCLEOTIDE SEQUENCE [LARGE SCALE GENOMIC DNA]</scope>
    <source>
        <strain evidence="1">Ribe_18-Q3-R11-54_MAXAC.273</strain>
    </source>
</reference>
<evidence type="ECO:0000313" key="2">
    <source>
        <dbReference type="Proteomes" id="UP000808337"/>
    </source>
</evidence>
<evidence type="ECO:0000313" key="1">
    <source>
        <dbReference type="EMBL" id="MBK9981841.1"/>
    </source>
</evidence>
<accession>A0A9D7ST75</accession>
<dbReference type="EMBL" id="JADKGY010000001">
    <property type="protein sequence ID" value="MBK9981841.1"/>
    <property type="molecule type" value="Genomic_DNA"/>
</dbReference>
<dbReference type="Proteomes" id="UP000808337">
    <property type="component" value="Unassembled WGS sequence"/>
</dbReference>
<comment type="caution">
    <text evidence="1">The sequence shown here is derived from an EMBL/GenBank/DDBJ whole genome shotgun (WGS) entry which is preliminary data.</text>
</comment>
<organism evidence="1 2">
    <name type="scientific">Candidatus Opimibacter skivensis</name>
    <dbReference type="NCBI Taxonomy" id="2982028"/>
    <lineage>
        <taxon>Bacteria</taxon>
        <taxon>Pseudomonadati</taxon>
        <taxon>Bacteroidota</taxon>
        <taxon>Saprospiria</taxon>
        <taxon>Saprospirales</taxon>
        <taxon>Saprospiraceae</taxon>
        <taxon>Candidatus Opimibacter</taxon>
    </lineage>
</organism>